<evidence type="ECO:0000313" key="2">
    <source>
        <dbReference type="Proteomes" id="UP000198935"/>
    </source>
</evidence>
<sequence>MLKQKKEENEVLYSCDDGRNQLKKIFSLFLVALL</sequence>
<protein>
    <submittedName>
        <fullName evidence="1">Uncharacterized protein</fullName>
    </submittedName>
</protein>
<dbReference type="EMBL" id="FNPI01000013">
    <property type="protein sequence ID" value="SDZ44559.1"/>
    <property type="molecule type" value="Genomic_DNA"/>
</dbReference>
<evidence type="ECO:0000313" key="1">
    <source>
        <dbReference type="EMBL" id="SDZ44559.1"/>
    </source>
</evidence>
<dbReference type="Proteomes" id="UP000198935">
    <property type="component" value="Unassembled WGS sequence"/>
</dbReference>
<gene>
    <name evidence="1" type="ORF">SAMN05421736_1139</name>
</gene>
<accession>A0A1H3T5D4</accession>
<name>A0A1H3T5D4_9BACI</name>
<reference evidence="2" key="1">
    <citation type="submission" date="2016-10" db="EMBL/GenBank/DDBJ databases">
        <authorList>
            <person name="Varghese N."/>
            <person name="Submissions S."/>
        </authorList>
    </citation>
    <scope>NUCLEOTIDE SEQUENCE [LARGE SCALE GENOMIC DNA]</scope>
    <source>
        <strain evidence="2">SP</strain>
    </source>
</reference>
<organism evidence="1 2">
    <name type="scientific">Evansella caseinilytica</name>
    <dbReference type="NCBI Taxonomy" id="1503961"/>
    <lineage>
        <taxon>Bacteria</taxon>
        <taxon>Bacillati</taxon>
        <taxon>Bacillota</taxon>
        <taxon>Bacilli</taxon>
        <taxon>Bacillales</taxon>
        <taxon>Bacillaceae</taxon>
        <taxon>Evansella</taxon>
    </lineage>
</organism>
<keyword evidence="2" id="KW-1185">Reference proteome</keyword>
<proteinExistence type="predicted"/>
<dbReference type="STRING" id="1503961.SAMN05421736_1139"/>
<dbReference type="AlphaFoldDB" id="A0A1H3T5D4"/>